<comment type="caution">
    <text evidence="3">The sequence shown here is derived from an EMBL/GenBank/DDBJ whole genome shotgun (WGS) entry which is preliminary data.</text>
</comment>
<evidence type="ECO:0000313" key="4">
    <source>
        <dbReference type="Proteomes" id="UP000460949"/>
    </source>
</evidence>
<dbReference type="Proteomes" id="UP000460949">
    <property type="component" value="Unassembled WGS sequence"/>
</dbReference>
<keyword evidence="1" id="KW-0812">Transmembrane</keyword>
<feature type="domain" description="Urate oxidase N-terminal" evidence="2">
    <location>
        <begin position="1"/>
        <end position="197"/>
    </location>
</feature>
<gene>
    <name evidence="3" type="ORF">GLW04_19900</name>
</gene>
<keyword evidence="1" id="KW-1133">Transmembrane helix</keyword>
<feature type="transmembrane region" description="Helical" evidence="1">
    <location>
        <begin position="139"/>
        <end position="156"/>
    </location>
</feature>
<evidence type="ECO:0000259" key="2">
    <source>
        <dbReference type="Pfam" id="PF06181"/>
    </source>
</evidence>
<evidence type="ECO:0000313" key="3">
    <source>
        <dbReference type="EMBL" id="MYL22127.1"/>
    </source>
</evidence>
<name>A0A845E7M5_9BACI</name>
<organism evidence="3 4">
    <name type="scientific">Halobacillus litoralis</name>
    <dbReference type="NCBI Taxonomy" id="45668"/>
    <lineage>
        <taxon>Bacteria</taxon>
        <taxon>Bacillati</taxon>
        <taxon>Bacillota</taxon>
        <taxon>Bacilli</taxon>
        <taxon>Bacillales</taxon>
        <taxon>Bacillaceae</taxon>
        <taxon>Halobacillus</taxon>
    </lineage>
</organism>
<reference evidence="3 4" key="1">
    <citation type="submission" date="2019-11" db="EMBL/GenBank/DDBJ databases">
        <title>Genome sequences of 17 halophilic strains isolated from different environments.</title>
        <authorList>
            <person name="Furrow R.E."/>
        </authorList>
    </citation>
    <scope>NUCLEOTIDE SEQUENCE [LARGE SCALE GENOMIC DNA]</scope>
    <source>
        <strain evidence="3 4">22511_23_Filter</strain>
    </source>
</reference>
<dbReference type="EMBL" id="WMET01000065">
    <property type="protein sequence ID" value="MYL22127.1"/>
    <property type="molecule type" value="Genomic_DNA"/>
</dbReference>
<protein>
    <recommendedName>
        <fullName evidence="2">Urate oxidase N-terminal domain-containing protein</fullName>
    </recommendedName>
</protein>
<accession>A0A845E7M5</accession>
<feature type="non-terminal residue" evidence="3">
    <location>
        <position position="1"/>
    </location>
</feature>
<dbReference type="AlphaFoldDB" id="A0A845E7M5"/>
<keyword evidence="1" id="KW-0472">Membrane</keyword>
<feature type="transmembrane region" description="Helical" evidence="1">
    <location>
        <begin position="28"/>
        <end position="48"/>
    </location>
</feature>
<sequence length="198" mass="21905">VVLYMASPDFYLVNANSPWAWAADLDGWQANLLALAFLLGGWVVYNELCKRISPNMERDGLLSVAVAVMMVVVAYLSTQMFTGRAAFLLTGAVMATAMSANVFFWIIPGQRRMVNAMQAGEAPNPLDGKRGKQRSVHNTYFTLPVVLLMISNHYSFLYSHELAWVVMALLIFAGAVIRQFFVLMHAGHNKPLYLVAGA</sequence>
<dbReference type="InterPro" id="IPR010389">
    <property type="entry name" value="Urate_ox_N"/>
</dbReference>
<evidence type="ECO:0000256" key="1">
    <source>
        <dbReference type="SAM" id="Phobius"/>
    </source>
</evidence>
<feature type="transmembrane region" description="Helical" evidence="1">
    <location>
        <begin position="162"/>
        <end position="181"/>
    </location>
</feature>
<dbReference type="Pfam" id="PF06181">
    <property type="entry name" value="Urate_ox_N"/>
    <property type="match status" value="1"/>
</dbReference>
<feature type="non-terminal residue" evidence="3">
    <location>
        <position position="198"/>
    </location>
</feature>
<proteinExistence type="predicted"/>
<feature type="transmembrane region" description="Helical" evidence="1">
    <location>
        <begin position="60"/>
        <end position="78"/>
    </location>
</feature>
<feature type="transmembrane region" description="Helical" evidence="1">
    <location>
        <begin position="84"/>
        <end position="107"/>
    </location>
</feature>